<evidence type="ECO:0000256" key="1">
    <source>
        <dbReference type="SAM" id="Phobius"/>
    </source>
</evidence>
<dbReference type="Proteomes" id="UP000475862">
    <property type="component" value="Unassembled WGS sequence"/>
</dbReference>
<reference evidence="2 3" key="1">
    <citation type="submission" date="2019-08" db="EMBL/GenBank/DDBJ databases">
        <title>The genome of the soybean aphid Biotype 1, its phylome, world population structure and adaptation to the North American continent.</title>
        <authorList>
            <person name="Giordano R."/>
            <person name="Donthu R.K."/>
            <person name="Hernandez A.G."/>
            <person name="Wright C.L."/>
            <person name="Zimin A.V."/>
        </authorList>
    </citation>
    <scope>NUCLEOTIDE SEQUENCE [LARGE SCALE GENOMIC DNA]</scope>
    <source>
        <tissue evidence="2">Whole aphids</tissue>
    </source>
</reference>
<feature type="non-terminal residue" evidence="2">
    <location>
        <position position="407"/>
    </location>
</feature>
<evidence type="ECO:0000313" key="3">
    <source>
        <dbReference type="Proteomes" id="UP000475862"/>
    </source>
</evidence>
<keyword evidence="1" id="KW-1133">Transmembrane helix</keyword>
<proteinExistence type="predicted"/>
<keyword evidence="1" id="KW-0472">Membrane</keyword>
<sequence>MEHSYLYSECKTHFHISNKESVEHSQETASRKLFHSIATLWASSSFGSITVKLSNASFIDCSIHISFENRLFLTMSAPSSLAKCHIHAHVDELHFQNDNTFLAKILYFVEINQDSYYLINFTNINFPLLTAWHIKADVSRIVLICRNQPLLSNPPINCDIDRFLSTTYMYSLPGFVYSIHVRSCSSSIHLALNPDKGCAQRQIDAYKKKYVSTGNRSLLRNFELPTKMDVLTDDGTKRNFGLQASFGTFILLYSVSRLKLSQPALFDILSEFDFKHLRFLLEMYINISLSIIFILMYIYKLMHNSNTNQVDRERAVTYIYCENLFLLNVLHRISIGQPVVVIGNFSTLPICINSTQDSLLFSVSKNIKWVAVKYNVPADVFLELYRSNIHNSIKRMSIPKAKNDYAI</sequence>
<dbReference type="AlphaFoldDB" id="A0A6G0TRS5"/>
<dbReference type="EMBL" id="VYZN01000018">
    <property type="protein sequence ID" value="KAE9537472.1"/>
    <property type="molecule type" value="Genomic_DNA"/>
</dbReference>
<comment type="caution">
    <text evidence="2">The sequence shown here is derived from an EMBL/GenBank/DDBJ whole genome shotgun (WGS) entry which is preliminary data.</text>
</comment>
<evidence type="ECO:0000313" key="2">
    <source>
        <dbReference type="EMBL" id="KAE9537472.1"/>
    </source>
</evidence>
<organism evidence="2 3">
    <name type="scientific">Aphis glycines</name>
    <name type="common">Soybean aphid</name>
    <dbReference type="NCBI Taxonomy" id="307491"/>
    <lineage>
        <taxon>Eukaryota</taxon>
        <taxon>Metazoa</taxon>
        <taxon>Ecdysozoa</taxon>
        <taxon>Arthropoda</taxon>
        <taxon>Hexapoda</taxon>
        <taxon>Insecta</taxon>
        <taxon>Pterygota</taxon>
        <taxon>Neoptera</taxon>
        <taxon>Paraneoptera</taxon>
        <taxon>Hemiptera</taxon>
        <taxon>Sternorrhyncha</taxon>
        <taxon>Aphidomorpha</taxon>
        <taxon>Aphidoidea</taxon>
        <taxon>Aphididae</taxon>
        <taxon>Aphidini</taxon>
        <taxon>Aphis</taxon>
        <taxon>Aphis</taxon>
    </lineage>
</organism>
<keyword evidence="3" id="KW-1185">Reference proteome</keyword>
<accession>A0A6G0TRS5</accession>
<keyword evidence="1" id="KW-0812">Transmembrane</keyword>
<gene>
    <name evidence="2" type="ORF">AGLY_006495</name>
</gene>
<protein>
    <submittedName>
        <fullName evidence="2">Uncharacterized protein</fullName>
    </submittedName>
</protein>
<feature type="transmembrane region" description="Helical" evidence="1">
    <location>
        <begin position="279"/>
        <end position="299"/>
    </location>
</feature>
<name>A0A6G0TRS5_APHGL</name>